<dbReference type="GeneID" id="106170775"/>
<dbReference type="PANTHER" id="PTHR13378:SF1">
    <property type="entry name" value="RAGULATOR COMPLEX PROTEIN LAMTOR3"/>
    <property type="match status" value="1"/>
</dbReference>
<evidence type="ECO:0000313" key="3">
    <source>
        <dbReference type="RefSeq" id="XP_013406227.1"/>
    </source>
</evidence>
<gene>
    <name evidence="3 4" type="primary">LOC106170775</name>
</gene>
<dbReference type="Proteomes" id="UP000085678">
    <property type="component" value="Unplaced"/>
</dbReference>
<dbReference type="OrthoDB" id="343907at2759"/>
<dbReference type="RefSeq" id="XP_013406227.1">
    <property type="nucleotide sequence ID" value="XM_013550773.1"/>
</dbReference>
<evidence type="ECO:0000256" key="1">
    <source>
        <dbReference type="ARBA" id="ARBA00005356"/>
    </source>
</evidence>
<dbReference type="GO" id="GO:0071986">
    <property type="term" value="C:Ragulator complex"/>
    <property type="evidence" value="ECO:0007669"/>
    <property type="project" value="TreeGrafter"/>
</dbReference>
<evidence type="ECO:0000313" key="4">
    <source>
        <dbReference type="RefSeq" id="XP_013406228.1"/>
    </source>
</evidence>
<keyword evidence="2" id="KW-1185">Reference proteome</keyword>
<comment type="similarity">
    <text evidence="1">Belongs to the LAMTOR3 family.</text>
</comment>
<dbReference type="Pfam" id="PF08923">
    <property type="entry name" value="MAPKK1_Int"/>
    <property type="match status" value="1"/>
</dbReference>
<dbReference type="FunFam" id="3.30.450.30:FF:000003">
    <property type="entry name" value="ragulator complex protein LAMTOR3 homolog"/>
    <property type="match status" value="1"/>
</dbReference>
<dbReference type="PANTHER" id="PTHR13378">
    <property type="entry name" value="REGULATOR COMPLEX PROTEIN LAMTOR3"/>
    <property type="match status" value="1"/>
</dbReference>
<proteinExistence type="inferred from homology"/>
<protein>
    <submittedName>
        <fullName evidence="3">Ragulator complex protein LAMTOR3-A isoform X2</fullName>
    </submittedName>
    <submittedName>
        <fullName evidence="4">Ragulator complex protein LAMTOR3-A isoform X3</fullName>
    </submittedName>
</protein>
<name>A0A1S3J736_LINAN</name>
<dbReference type="AlphaFoldDB" id="A0A1S3J736"/>
<dbReference type="GO" id="GO:0032008">
    <property type="term" value="P:positive regulation of TOR signaling"/>
    <property type="evidence" value="ECO:0007669"/>
    <property type="project" value="TreeGrafter"/>
</dbReference>
<dbReference type="InterPro" id="IPR015019">
    <property type="entry name" value="LAMTOR3"/>
</dbReference>
<evidence type="ECO:0000313" key="2">
    <source>
        <dbReference type="Proteomes" id="UP000085678"/>
    </source>
</evidence>
<dbReference type="Gene3D" id="3.30.450.30">
    <property type="entry name" value="Dynein light chain 2a, cytoplasmic"/>
    <property type="match status" value="1"/>
</dbReference>
<dbReference type="GO" id="GO:0071230">
    <property type="term" value="P:cellular response to amino acid stimulus"/>
    <property type="evidence" value="ECO:0007669"/>
    <property type="project" value="TreeGrafter"/>
</dbReference>
<dbReference type="SUPFAM" id="SSF103196">
    <property type="entry name" value="Roadblock/LC7 domain"/>
    <property type="match status" value="1"/>
</dbReference>
<dbReference type="SMART" id="SM01278">
    <property type="entry name" value="MAPKK1_Int"/>
    <property type="match status" value="1"/>
</dbReference>
<organism evidence="2 3">
    <name type="scientific">Lingula anatina</name>
    <name type="common">Brachiopod</name>
    <name type="synonym">Lingula unguis</name>
    <dbReference type="NCBI Taxonomy" id="7574"/>
    <lineage>
        <taxon>Eukaryota</taxon>
        <taxon>Metazoa</taxon>
        <taxon>Spiralia</taxon>
        <taxon>Lophotrochozoa</taxon>
        <taxon>Brachiopoda</taxon>
        <taxon>Linguliformea</taxon>
        <taxon>Lingulata</taxon>
        <taxon>Lingulida</taxon>
        <taxon>Linguloidea</taxon>
        <taxon>Lingulidae</taxon>
        <taxon>Lingula</taxon>
    </lineage>
</organism>
<reference evidence="3 4" key="1">
    <citation type="submission" date="2025-04" db="UniProtKB">
        <authorList>
            <consortium name="RefSeq"/>
        </authorList>
    </citation>
    <scope>IDENTIFICATION</scope>
    <source>
        <tissue evidence="3 4">Gonads</tissue>
    </source>
</reference>
<sequence>MVEELKKYFNHLMSLVEGLYAIIITDRDGVPVFKVSTENAPELALRPTFLSTFGMATDQASKLGLSKNKSMISTYSAFQVVHLNKLPLIVTMVASSKTNTGMLLALERDFDNVLKDMRAVVDIS</sequence>
<dbReference type="RefSeq" id="XP_013406228.1">
    <property type="nucleotide sequence ID" value="XM_013550774.2"/>
</dbReference>
<accession>A0A1S3J736</accession>